<dbReference type="InterPro" id="IPR018775">
    <property type="entry name" value="RlaP"/>
</dbReference>
<evidence type="ECO:0000313" key="1">
    <source>
        <dbReference type="EMBL" id="MCL7748300.1"/>
    </source>
</evidence>
<protein>
    <submittedName>
        <fullName evidence="1">Nucleotidyltransferase domain-containing protein</fullName>
    </submittedName>
</protein>
<dbReference type="EMBL" id="JAKRYL010000014">
    <property type="protein sequence ID" value="MCL7748300.1"/>
    <property type="molecule type" value="Genomic_DNA"/>
</dbReference>
<accession>A0A9X2I8P3</accession>
<proteinExistence type="predicted"/>
<name>A0A9X2I8P3_9BACI</name>
<dbReference type="PANTHER" id="PTHR34817">
    <property type="entry name" value="NUCLEOTIDYLTRANSFERASE"/>
    <property type="match status" value="1"/>
</dbReference>
<dbReference type="RefSeq" id="WP_250097186.1">
    <property type="nucleotide sequence ID" value="NZ_JAKRYL010000014.1"/>
</dbReference>
<organism evidence="1 2">
    <name type="scientific">Halalkalibacter alkaliphilus</name>
    <dbReference type="NCBI Taxonomy" id="2917993"/>
    <lineage>
        <taxon>Bacteria</taxon>
        <taxon>Bacillati</taxon>
        <taxon>Bacillota</taxon>
        <taxon>Bacilli</taxon>
        <taxon>Bacillales</taxon>
        <taxon>Bacillaceae</taxon>
        <taxon>Halalkalibacter</taxon>
    </lineage>
</organism>
<gene>
    <name evidence="1" type="ORF">MF646_14315</name>
</gene>
<evidence type="ECO:0000313" key="2">
    <source>
        <dbReference type="Proteomes" id="UP001139150"/>
    </source>
</evidence>
<keyword evidence="2" id="KW-1185">Reference proteome</keyword>
<sequence length="253" mass="29643">MERIVVLKALVGSENYNLSTPESDKDYKFFVIPTFDDLYRSKLTTSSKVGEGVDEEFHDIRKVLSLWWKSNVNFMEVLFSVDYTINDIDWINKKITCLLLMRDEIAKMNLPYLYKACSGMYVSKSKSIETGNSNTKHLVKQFGYDTKSAMHAYRILDFIERFAKYNFTNFKGAIQYDDAGRKFMLSIKYGDYTLEQFKELVNDKLVSFKQLEDVYMTQPILEEVKSEVENIIYQLVLDSTLNELLMKTKFHLP</sequence>
<dbReference type="Pfam" id="PF10127">
    <property type="entry name" value="RlaP"/>
    <property type="match status" value="1"/>
</dbReference>
<comment type="caution">
    <text evidence="1">The sequence shown here is derived from an EMBL/GenBank/DDBJ whole genome shotgun (WGS) entry which is preliminary data.</text>
</comment>
<dbReference type="PANTHER" id="PTHR34817:SF1">
    <property type="entry name" value="NUCLEOTIDYLTRANSFERASE"/>
    <property type="match status" value="1"/>
</dbReference>
<reference evidence="1" key="1">
    <citation type="submission" date="2022-02" db="EMBL/GenBank/DDBJ databases">
        <title>Halalkalibacter sp. nov. isolated from Lonar Lake, India.</title>
        <authorList>
            <person name="Joshi A."/>
            <person name="Thite S."/>
            <person name="Lodha T."/>
        </authorList>
    </citation>
    <scope>NUCLEOTIDE SEQUENCE</scope>
    <source>
        <strain evidence="1">MEB205</strain>
    </source>
</reference>
<dbReference type="AlphaFoldDB" id="A0A9X2I8P3"/>
<dbReference type="Proteomes" id="UP001139150">
    <property type="component" value="Unassembled WGS sequence"/>
</dbReference>